<dbReference type="PANTHER" id="PTHR11439">
    <property type="entry name" value="GAG-POL-RELATED RETROTRANSPOSON"/>
    <property type="match status" value="1"/>
</dbReference>
<gene>
    <name evidence="4" type="ORF">Scaly_2474400</name>
</gene>
<feature type="region of interest" description="Disordered" evidence="2">
    <location>
        <begin position="254"/>
        <end position="323"/>
    </location>
</feature>
<dbReference type="InterPro" id="IPR025724">
    <property type="entry name" value="GAG-pre-integrase_dom"/>
</dbReference>
<dbReference type="Pfam" id="PF22936">
    <property type="entry name" value="Pol_BBD"/>
    <property type="match status" value="1"/>
</dbReference>
<dbReference type="InterPro" id="IPR036875">
    <property type="entry name" value="Znf_CCHC_sf"/>
</dbReference>
<dbReference type="InterPro" id="IPR001878">
    <property type="entry name" value="Znf_CCHC"/>
</dbReference>
<dbReference type="EMBL" id="JACGWM010000016">
    <property type="protein sequence ID" value="KAL0321780.1"/>
    <property type="molecule type" value="Genomic_DNA"/>
</dbReference>
<dbReference type="SUPFAM" id="SSF57756">
    <property type="entry name" value="Retrovirus zinc finger-like domains"/>
    <property type="match status" value="1"/>
</dbReference>
<dbReference type="GO" id="GO:0003676">
    <property type="term" value="F:nucleic acid binding"/>
    <property type="evidence" value="ECO:0007669"/>
    <property type="project" value="InterPro"/>
</dbReference>
<feature type="compositionally biased region" description="Basic and acidic residues" evidence="2">
    <location>
        <begin position="306"/>
        <end position="323"/>
    </location>
</feature>
<reference evidence="4" key="1">
    <citation type="submission" date="2020-06" db="EMBL/GenBank/DDBJ databases">
        <authorList>
            <person name="Li T."/>
            <person name="Hu X."/>
            <person name="Zhang T."/>
            <person name="Song X."/>
            <person name="Zhang H."/>
            <person name="Dai N."/>
            <person name="Sheng W."/>
            <person name="Hou X."/>
            <person name="Wei L."/>
        </authorList>
    </citation>
    <scope>NUCLEOTIDE SEQUENCE</scope>
    <source>
        <strain evidence="4">KEN8</strain>
        <tissue evidence="4">Leaf</tissue>
    </source>
</reference>
<name>A0AAW2LRK5_9LAMI</name>
<keyword evidence="1" id="KW-0479">Metal-binding</keyword>
<evidence type="ECO:0000256" key="2">
    <source>
        <dbReference type="SAM" id="MobiDB-lite"/>
    </source>
</evidence>
<dbReference type="Gene3D" id="3.30.420.10">
    <property type="entry name" value="Ribonuclease H-like superfamily/Ribonuclease H"/>
    <property type="match status" value="1"/>
</dbReference>
<dbReference type="PROSITE" id="PS50158">
    <property type="entry name" value="ZF_CCHC"/>
    <property type="match status" value="1"/>
</dbReference>
<dbReference type="GO" id="GO:0008270">
    <property type="term" value="F:zinc ion binding"/>
    <property type="evidence" value="ECO:0007669"/>
    <property type="project" value="UniProtKB-KW"/>
</dbReference>
<accession>A0AAW2LRK5</accession>
<dbReference type="InterPro" id="IPR012337">
    <property type="entry name" value="RNaseH-like_sf"/>
</dbReference>
<dbReference type="SMART" id="SM00343">
    <property type="entry name" value="ZnF_C2HC"/>
    <property type="match status" value="1"/>
</dbReference>
<sequence length="909" mass="103448">MEKIPYSKAIGSIMYLMVSTRPDIAYAISCLSRFMSNPGTTHWEALKWLFRYLNGSNNSGIKFSKCSEGVKLMGYVDSNYANNRDSRRSTTSYVFTLCGACISWKSQLQNIVALSTTEAEYIAITEAFKEALWLEGFVTLGPRSSFGYDDHLRSATFGFGPRFSAVVSEQGVSLALGISLSRYKLDLSKNIDENIDDFTKLIQDIKLTGDKNIDDYSPIVLLNAIPETYGDVKAAIKYGRDNVNLETVVSGLKSKEMEKTNKPSQNQNEVNFVRGRTKNRNSDYKYRRHSKSRSRSRGRSNSRNKYRNDKNNNERNNEEKSKEKRCYNCGGRGHFIKDCRKPKKNDSKDTANVADSHEVYMICDVNSISSSLKINEWLIDSGCTYHMTPFREILTNYKSEKLGSVSMANEKYVMFMAMVMCVLIFENGFKLTLKNVRHVPDLAHNLISCSALEEEGLEGKWGKGVMEIMRDLLLFLKAERKRNLYICSVKYECHTASVSKTTTSDLWHKRLGHISMKGLDFLHKNGILKEKPVEFDFCDECVLGKQHNVHFPSPPSPKPTSFVCILDYVHADVWGPSNIETHGGNRYFLSVIDNFSIKVFVFLMKHKSEAFEKFRNWKTLVENQTGQKLKALRTDNGSPSVPLSGKIPECIWTDSDVNISSLRIFGCSAFALSHGDKLDPRSQKCVFIGYPDGVKGYRLWLRSQLEDYNIESKVEEPIEDNQQGEENRVETETENENLETSDNLNHYLLARDRERRQPRIPAKLRDFQLALNTKNLEEPTSYNEALKTPESEKCVKLMGYVDSNYANNRDSRRSTTSYVFTLCGACISWKSQLQNIVALSTTEAEYIAITEAFKEALWLEGFVTLGPRSSFGYDDHLRSATFGFGPRWRLLKCWPKSTNGPTTSTLLDG</sequence>
<keyword evidence="1" id="KW-0862">Zinc</keyword>
<protein>
    <submittedName>
        <fullName evidence="4">Retrovirus-related Pol polyprotein from transposon TNT 1-94</fullName>
    </submittedName>
</protein>
<dbReference type="SUPFAM" id="SSF53098">
    <property type="entry name" value="Ribonuclease H-like"/>
    <property type="match status" value="1"/>
</dbReference>
<reference evidence="4" key="2">
    <citation type="journal article" date="2024" name="Plant">
        <title>Genomic evolution and insights into agronomic trait innovations of Sesamum species.</title>
        <authorList>
            <person name="Miao H."/>
            <person name="Wang L."/>
            <person name="Qu L."/>
            <person name="Liu H."/>
            <person name="Sun Y."/>
            <person name="Le M."/>
            <person name="Wang Q."/>
            <person name="Wei S."/>
            <person name="Zheng Y."/>
            <person name="Lin W."/>
            <person name="Duan Y."/>
            <person name="Cao H."/>
            <person name="Xiong S."/>
            <person name="Wang X."/>
            <person name="Wei L."/>
            <person name="Li C."/>
            <person name="Ma Q."/>
            <person name="Ju M."/>
            <person name="Zhao R."/>
            <person name="Li G."/>
            <person name="Mu C."/>
            <person name="Tian Q."/>
            <person name="Mei H."/>
            <person name="Zhang T."/>
            <person name="Gao T."/>
            <person name="Zhang H."/>
        </authorList>
    </citation>
    <scope>NUCLEOTIDE SEQUENCE</scope>
    <source>
        <strain evidence="4">KEN8</strain>
    </source>
</reference>
<keyword evidence="1" id="KW-0863">Zinc-finger</keyword>
<dbReference type="AlphaFoldDB" id="A0AAW2LRK5"/>
<dbReference type="Pfam" id="PF25597">
    <property type="entry name" value="SH3_retrovirus"/>
    <property type="match status" value="1"/>
</dbReference>
<feature type="region of interest" description="Disordered" evidence="2">
    <location>
        <begin position="714"/>
        <end position="743"/>
    </location>
</feature>
<evidence type="ECO:0000259" key="3">
    <source>
        <dbReference type="PROSITE" id="PS50158"/>
    </source>
</evidence>
<dbReference type="CDD" id="cd09272">
    <property type="entry name" value="RNase_HI_RT_Ty1"/>
    <property type="match status" value="2"/>
</dbReference>
<dbReference type="Pfam" id="PF00098">
    <property type="entry name" value="zf-CCHC"/>
    <property type="match status" value="1"/>
</dbReference>
<dbReference type="InterPro" id="IPR036397">
    <property type="entry name" value="RNaseH_sf"/>
</dbReference>
<feature type="compositionally biased region" description="Basic residues" evidence="2">
    <location>
        <begin position="286"/>
        <end position="305"/>
    </location>
</feature>
<evidence type="ECO:0000256" key="1">
    <source>
        <dbReference type="PROSITE-ProRule" id="PRU00047"/>
    </source>
</evidence>
<evidence type="ECO:0000313" key="4">
    <source>
        <dbReference type="EMBL" id="KAL0321780.1"/>
    </source>
</evidence>
<dbReference type="InterPro" id="IPR054722">
    <property type="entry name" value="PolX-like_BBD"/>
</dbReference>
<dbReference type="Gene3D" id="4.10.60.10">
    <property type="entry name" value="Zinc finger, CCHC-type"/>
    <property type="match status" value="1"/>
</dbReference>
<dbReference type="PANTHER" id="PTHR11439:SF491">
    <property type="entry name" value="INTEGRASE CATALYTIC DOMAIN-CONTAINING PROTEIN"/>
    <property type="match status" value="1"/>
</dbReference>
<dbReference type="InterPro" id="IPR057670">
    <property type="entry name" value="SH3_retrovirus"/>
</dbReference>
<dbReference type="Pfam" id="PF13976">
    <property type="entry name" value="gag_pre-integrs"/>
    <property type="match status" value="1"/>
</dbReference>
<proteinExistence type="predicted"/>
<organism evidence="4">
    <name type="scientific">Sesamum calycinum</name>
    <dbReference type="NCBI Taxonomy" id="2727403"/>
    <lineage>
        <taxon>Eukaryota</taxon>
        <taxon>Viridiplantae</taxon>
        <taxon>Streptophyta</taxon>
        <taxon>Embryophyta</taxon>
        <taxon>Tracheophyta</taxon>
        <taxon>Spermatophyta</taxon>
        <taxon>Magnoliopsida</taxon>
        <taxon>eudicotyledons</taxon>
        <taxon>Gunneridae</taxon>
        <taxon>Pentapetalae</taxon>
        <taxon>asterids</taxon>
        <taxon>lamiids</taxon>
        <taxon>Lamiales</taxon>
        <taxon>Pedaliaceae</taxon>
        <taxon>Sesamum</taxon>
    </lineage>
</organism>
<comment type="caution">
    <text evidence="4">The sequence shown here is derived from an EMBL/GenBank/DDBJ whole genome shotgun (WGS) entry which is preliminary data.</text>
</comment>
<feature type="domain" description="CCHC-type" evidence="3">
    <location>
        <begin position="325"/>
        <end position="341"/>
    </location>
</feature>